<dbReference type="KEGG" id="cvt:B843_04385"/>
<dbReference type="AlphaFoldDB" id="W5XZ17"/>
<dbReference type="EMBL" id="CP004353">
    <property type="protein sequence ID" value="AHI22266.1"/>
    <property type="molecule type" value="Genomic_DNA"/>
</dbReference>
<evidence type="ECO:0000313" key="1">
    <source>
        <dbReference type="EMBL" id="AHI22266.1"/>
    </source>
</evidence>
<dbReference type="PATRIC" id="fig|1224164.3.peg.869"/>
<organism evidence="1 2">
    <name type="scientific">Corynebacterium vitaeruminis DSM 20294</name>
    <dbReference type="NCBI Taxonomy" id="1224164"/>
    <lineage>
        <taxon>Bacteria</taxon>
        <taxon>Bacillati</taxon>
        <taxon>Actinomycetota</taxon>
        <taxon>Actinomycetes</taxon>
        <taxon>Mycobacteriales</taxon>
        <taxon>Corynebacteriaceae</taxon>
        <taxon>Corynebacterium</taxon>
    </lineage>
</organism>
<proteinExistence type="predicted"/>
<dbReference type="Pfam" id="PF14094">
    <property type="entry name" value="DUF4272"/>
    <property type="match status" value="1"/>
</dbReference>
<dbReference type="InterPro" id="IPR025368">
    <property type="entry name" value="DUF4272"/>
</dbReference>
<sequence length="359" mass="38931">MTIIAYSAENAALPGGPAPRPLYAGTPESRALREEFLDQAGRINERIAVDAGIDPFAVQPFMNQLGRSLTRYDFPGDRVPDDAASWAAGTSVLFVDASGELFDAFGNRVLYTPGLVPAFNARAVERARRVRTALVRQGYRVDVDAVPVPEVSELVLPEVGEVVDRIVCLAVLIEVARAVWRGKTPDVAGLSDRFDLALVTLTDQEQRLFDAFSRGEGAPAVGAVLDQVAALETLAWCVGLVDVPGDRIGTAHPHPQNLVNPRGILSAKKLLDFGAEELYEAAGFRTLEEICDAHEYAATLDRLALSQREALADGLSVEGALLDEPQVATLRLRNLAFTWLTLPFASWDGLVERMNRLSD</sequence>
<reference evidence="1 2" key="1">
    <citation type="submission" date="2013-02" db="EMBL/GenBank/DDBJ databases">
        <title>The complete genome sequence of Corynebacterium vitaeruminis DSM 20294.</title>
        <authorList>
            <person name="Ruckert C."/>
            <person name="Albersmeier A."/>
            <person name="Kalinowski J."/>
        </authorList>
    </citation>
    <scope>NUCLEOTIDE SEQUENCE [LARGE SCALE GENOMIC DNA]</scope>
    <source>
        <strain evidence="2">ATCC 10234</strain>
    </source>
</reference>
<gene>
    <name evidence="1" type="ORF">B843_04385</name>
</gene>
<dbReference type="Proteomes" id="UP000019222">
    <property type="component" value="Chromosome"/>
</dbReference>
<evidence type="ECO:0000313" key="2">
    <source>
        <dbReference type="Proteomes" id="UP000019222"/>
    </source>
</evidence>
<accession>W5XZ17</accession>
<dbReference type="STRING" id="1224164.B843_04385"/>
<protein>
    <submittedName>
        <fullName evidence="1">Uncharacterized protein</fullName>
    </submittedName>
</protein>
<dbReference type="RefSeq" id="WP_025252307.1">
    <property type="nucleotide sequence ID" value="NZ_CP004353.1"/>
</dbReference>
<name>W5XZ17_9CORY</name>
<keyword evidence="2" id="KW-1185">Reference proteome</keyword>
<dbReference type="eggNOG" id="ENOG5031IRE">
    <property type="taxonomic scope" value="Bacteria"/>
</dbReference>
<dbReference type="HOGENOM" id="CLU_751675_0_0_11"/>